<dbReference type="SMART" id="SM00603">
    <property type="entry name" value="LCCL"/>
    <property type="match status" value="1"/>
</dbReference>
<sequence length="179" mass="18927">MKAPPEVTVVPEKIQLTPSTTNIVIECKASGDDPLNVKWTKDGVEITSDGHHFILPGNVLLVNNPEVNIDVGVYMCTASNQLGSAVATSTVYDYKGTLHCSSIFADCNSTVCGGLCPTGCDQDLTPIYGDAQYSMDSAICKAAIHNGSIQSQRGVVIWKKTPGTGTYTGSVKNGITSQR</sequence>
<keyword evidence="4" id="KW-1185">Reference proteome</keyword>
<accession>A0AAE0TEJ1</accession>
<dbReference type="PROSITE" id="PS50820">
    <property type="entry name" value="LCCL"/>
    <property type="match status" value="1"/>
</dbReference>
<name>A0AAE0TEJ1_9BIVA</name>
<dbReference type="Pfam" id="PF03815">
    <property type="entry name" value="LCCL"/>
    <property type="match status" value="1"/>
</dbReference>
<feature type="domain" description="Ig-like" evidence="2">
    <location>
        <begin position="5"/>
        <end position="92"/>
    </location>
</feature>
<evidence type="ECO:0008006" key="5">
    <source>
        <dbReference type="Google" id="ProtNLM"/>
    </source>
</evidence>
<dbReference type="Gene3D" id="2.170.130.20">
    <property type="entry name" value="LCCL-like domain"/>
    <property type="match status" value="1"/>
</dbReference>
<dbReference type="InterPro" id="IPR036179">
    <property type="entry name" value="Ig-like_dom_sf"/>
</dbReference>
<dbReference type="SUPFAM" id="SSF69848">
    <property type="entry name" value="LCCL domain"/>
    <property type="match status" value="1"/>
</dbReference>
<dbReference type="InterPro" id="IPR004043">
    <property type="entry name" value="LCCL"/>
</dbReference>
<dbReference type="PROSITE" id="PS50835">
    <property type="entry name" value="IG_LIKE"/>
    <property type="match status" value="1"/>
</dbReference>
<evidence type="ECO:0000313" key="4">
    <source>
        <dbReference type="Proteomes" id="UP001195483"/>
    </source>
</evidence>
<dbReference type="InterPro" id="IPR051957">
    <property type="entry name" value="CRISP-LCCL_domain"/>
</dbReference>
<proteinExistence type="predicted"/>
<dbReference type="Gene3D" id="2.60.40.10">
    <property type="entry name" value="Immunoglobulins"/>
    <property type="match status" value="1"/>
</dbReference>
<dbReference type="SMART" id="SM00408">
    <property type="entry name" value="IGc2"/>
    <property type="match status" value="1"/>
</dbReference>
<dbReference type="InterPro" id="IPR013783">
    <property type="entry name" value="Ig-like_fold"/>
</dbReference>
<gene>
    <name evidence="3" type="ORF">CHS0354_023105</name>
</gene>
<evidence type="ECO:0000259" key="1">
    <source>
        <dbReference type="PROSITE" id="PS50820"/>
    </source>
</evidence>
<feature type="domain" description="LCCL" evidence="1">
    <location>
        <begin position="87"/>
        <end position="179"/>
    </location>
</feature>
<dbReference type="Proteomes" id="UP001195483">
    <property type="component" value="Unassembled WGS sequence"/>
</dbReference>
<reference evidence="3" key="3">
    <citation type="submission" date="2023-05" db="EMBL/GenBank/DDBJ databases">
        <authorList>
            <person name="Smith C.H."/>
        </authorList>
    </citation>
    <scope>NUCLEOTIDE SEQUENCE</scope>
    <source>
        <strain evidence="3">CHS0354</strain>
        <tissue evidence="3">Mantle</tissue>
    </source>
</reference>
<evidence type="ECO:0000259" key="2">
    <source>
        <dbReference type="PROSITE" id="PS50835"/>
    </source>
</evidence>
<dbReference type="SUPFAM" id="SSF48726">
    <property type="entry name" value="Immunoglobulin"/>
    <property type="match status" value="1"/>
</dbReference>
<dbReference type="Pfam" id="PF13927">
    <property type="entry name" value="Ig_3"/>
    <property type="match status" value="1"/>
</dbReference>
<dbReference type="PANTHER" id="PTHR31331:SF1">
    <property type="entry name" value="CYSTEINE RICH SECRETORY PROTEIN LCCL DOMAIN CONTAINING 2"/>
    <property type="match status" value="1"/>
</dbReference>
<dbReference type="EMBL" id="JAEAOA010001398">
    <property type="protein sequence ID" value="KAK3608932.1"/>
    <property type="molecule type" value="Genomic_DNA"/>
</dbReference>
<evidence type="ECO:0000313" key="3">
    <source>
        <dbReference type="EMBL" id="KAK3608932.1"/>
    </source>
</evidence>
<dbReference type="AlphaFoldDB" id="A0AAE0TEJ1"/>
<organism evidence="3 4">
    <name type="scientific">Potamilus streckersoni</name>
    <dbReference type="NCBI Taxonomy" id="2493646"/>
    <lineage>
        <taxon>Eukaryota</taxon>
        <taxon>Metazoa</taxon>
        <taxon>Spiralia</taxon>
        <taxon>Lophotrochozoa</taxon>
        <taxon>Mollusca</taxon>
        <taxon>Bivalvia</taxon>
        <taxon>Autobranchia</taxon>
        <taxon>Heteroconchia</taxon>
        <taxon>Palaeoheterodonta</taxon>
        <taxon>Unionida</taxon>
        <taxon>Unionoidea</taxon>
        <taxon>Unionidae</taxon>
        <taxon>Ambleminae</taxon>
        <taxon>Lampsilini</taxon>
        <taxon>Potamilus</taxon>
    </lineage>
</organism>
<dbReference type="PANTHER" id="PTHR31331">
    <property type="entry name" value="LCCL DOMAIN PROTEIN (AFU_ORTHOLOGUE AFUA_5G08630)"/>
    <property type="match status" value="1"/>
</dbReference>
<protein>
    <recommendedName>
        <fullName evidence="5">Ig-like domain-containing protein</fullName>
    </recommendedName>
</protein>
<comment type="caution">
    <text evidence="3">The sequence shown here is derived from an EMBL/GenBank/DDBJ whole genome shotgun (WGS) entry which is preliminary data.</text>
</comment>
<dbReference type="InterPro" id="IPR007110">
    <property type="entry name" value="Ig-like_dom"/>
</dbReference>
<dbReference type="InterPro" id="IPR036609">
    <property type="entry name" value="LCCL_sf"/>
</dbReference>
<reference evidence="3" key="1">
    <citation type="journal article" date="2021" name="Genome Biol. Evol.">
        <title>A High-Quality Reference Genome for a Parasitic Bivalve with Doubly Uniparental Inheritance (Bivalvia: Unionida).</title>
        <authorList>
            <person name="Smith C.H."/>
        </authorList>
    </citation>
    <scope>NUCLEOTIDE SEQUENCE</scope>
    <source>
        <strain evidence="3">CHS0354</strain>
    </source>
</reference>
<dbReference type="InterPro" id="IPR003598">
    <property type="entry name" value="Ig_sub2"/>
</dbReference>
<reference evidence="3" key="2">
    <citation type="journal article" date="2021" name="Genome Biol. Evol.">
        <title>Developing a high-quality reference genome for a parasitic bivalve with doubly uniparental inheritance (Bivalvia: Unionida).</title>
        <authorList>
            <person name="Smith C.H."/>
        </authorList>
    </citation>
    <scope>NUCLEOTIDE SEQUENCE</scope>
    <source>
        <strain evidence="3">CHS0354</strain>
        <tissue evidence="3">Mantle</tissue>
    </source>
</reference>